<accession>A0A0R2T3B4</accession>
<dbReference type="GO" id="GO:0043190">
    <property type="term" value="C:ATP-binding cassette (ABC) transporter complex"/>
    <property type="evidence" value="ECO:0007669"/>
    <property type="project" value="InterPro"/>
</dbReference>
<protein>
    <recommendedName>
        <fullName evidence="4">Lipopolysaccharide export system permease protein LptF</fullName>
    </recommendedName>
</protein>
<feature type="transmembrane region" description="Helical" evidence="12">
    <location>
        <begin position="334"/>
        <end position="353"/>
    </location>
</feature>
<evidence type="ECO:0000256" key="6">
    <source>
        <dbReference type="ARBA" id="ARBA00022475"/>
    </source>
</evidence>
<dbReference type="InterPro" id="IPR005495">
    <property type="entry name" value="LptG/LptF_permease"/>
</dbReference>
<dbReference type="InterPro" id="IPR030922">
    <property type="entry name" value="LptF"/>
</dbReference>
<evidence type="ECO:0000256" key="9">
    <source>
        <dbReference type="ARBA" id="ARBA00022989"/>
    </source>
</evidence>
<evidence type="ECO:0000256" key="10">
    <source>
        <dbReference type="ARBA" id="ARBA00023136"/>
    </source>
</evidence>
<dbReference type="Pfam" id="PF03739">
    <property type="entry name" value="LptF_LptG"/>
    <property type="match status" value="1"/>
</dbReference>
<reference evidence="13 14" key="1">
    <citation type="submission" date="2015-10" db="EMBL/GenBank/DDBJ databases">
        <title>Metagenome-Assembled Genomes uncover a global brackish microbiome.</title>
        <authorList>
            <person name="Hugerth L.W."/>
            <person name="Larsson J."/>
            <person name="Alneberg J."/>
            <person name="Lindh M.V."/>
            <person name="Legrand C."/>
            <person name="Pinhassi J."/>
            <person name="Andersson A.F."/>
        </authorList>
    </citation>
    <scope>NUCLEOTIDE SEQUENCE [LARGE SCALE GENOMIC DNA]</scope>
    <source>
        <strain evidence="13">BACL22 MAG-120619-bin3</strain>
    </source>
</reference>
<evidence type="ECO:0000256" key="2">
    <source>
        <dbReference type="ARBA" id="ARBA00004429"/>
    </source>
</evidence>
<keyword evidence="6" id="KW-1003">Cell membrane</keyword>
<dbReference type="AlphaFoldDB" id="A0A0R2T3B4"/>
<evidence type="ECO:0000256" key="1">
    <source>
        <dbReference type="ARBA" id="ARBA00002265"/>
    </source>
</evidence>
<keyword evidence="5" id="KW-0813">Transport</keyword>
<evidence type="ECO:0000256" key="7">
    <source>
        <dbReference type="ARBA" id="ARBA00022519"/>
    </source>
</evidence>
<evidence type="ECO:0000256" key="8">
    <source>
        <dbReference type="ARBA" id="ARBA00022692"/>
    </source>
</evidence>
<dbReference type="EMBL" id="LICD01000077">
    <property type="protein sequence ID" value="KRO81572.1"/>
    <property type="molecule type" value="Genomic_DNA"/>
</dbReference>
<dbReference type="PANTHER" id="PTHR33529">
    <property type="entry name" value="SLR0882 PROTEIN-RELATED"/>
    <property type="match status" value="1"/>
</dbReference>
<comment type="subunit">
    <text evidence="11">Component of the lipopolysaccharide transport and assembly complex. The LptBFG transporter is composed of two ATP-binding proteins (LptB) and two transmembrane proteins (LptF and LptG).</text>
</comment>
<keyword evidence="8 12" id="KW-0812">Transmembrane</keyword>
<evidence type="ECO:0000313" key="13">
    <source>
        <dbReference type="EMBL" id="KRO81572.1"/>
    </source>
</evidence>
<comment type="similarity">
    <text evidence="3">Belongs to the LptF/LptG family.</text>
</comment>
<evidence type="ECO:0000256" key="12">
    <source>
        <dbReference type="SAM" id="Phobius"/>
    </source>
</evidence>
<sequence>MIVFRYLSRQLLQAMAAVTLVLLVVALTGRFIQYLGQAVAGELATDALFLLIIFRLPDFLLVIVPLAFFLSILLVYGRMYAENEMVVLIASGFSERKLVRMSLGFAALVMFLVGSLSLVLAPWGVRKTEELLQAQKNLTEVDLIVAGQFQSFGGGARVTHAERVSTSDTGERQLQGVFVATGADAAPRILIAERARPVVEPDGSRFMQLSNVAQYDGIPGAADYTVSRSQTQSIRLPDARERELILEEETLSTLALVGSADLARIAELQWRIATLLLVPILTLIAVPLSRVGPRQGRYSRLVPAALLYATYFVLLQYCRDAISVGELSPSLGMWWVHGVFLFIALAANGFLNLPRRAAARAI</sequence>
<gene>
    <name evidence="13" type="ORF">ABR85_03795</name>
</gene>
<evidence type="ECO:0000313" key="14">
    <source>
        <dbReference type="Proteomes" id="UP000051242"/>
    </source>
</evidence>
<feature type="transmembrane region" description="Helical" evidence="12">
    <location>
        <begin position="52"/>
        <end position="77"/>
    </location>
</feature>
<organism evidence="13 14">
    <name type="scientific">OM182 bacterium BACL3 MAG-120619-bin3</name>
    <dbReference type="NCBI Taxonomy" id="1655593"/>
    <lineage>
        <taxon>Bacteria</taxon>
        <taxon>Pseudomonadati</taxon>
        <taxon>Pseudomonadota</taxon>
        <taxon>Gammaproteobacteria</taxon>
        <taxon>OMG group</taxon>
        <taxon>OM182 clade</taxon>
    </lineage>
</organism>
<feature type="transmembrane region" description="Helical" evidence="12">
    <location>
        <begin position="98"/>
        <end position="123"/>
    </location>
</feature>
<keyword evidence="9 12" id="KW-1133">Transmembrane helix</keyword>
<dbReference type="NCBIfam" id="TIGR04407">
    <property type="entry name" value="LptF_YjgP"/>
    <property type="match status" value="1"/>
</dbReference>
<feature type="transmembrane region" description="Helical" evidence="12">
    <location>
        <begin position="12"/>
        <end position="32"/>
    </location>
</feature>
<keyword evidence="10 12" id="KW-0472">Membrane</keyword>
<feature type="transmembrane region" description="Helical" evidence="12">
    <location>
        <begin position="268"/>
        <end position="286"/>
    </location>
</feature>
<proteinExistence type="inferred from homology"/>
<dbReference type="PANTHER" id="PTHR33529:SF7">
    <property type="entry name" value="LIPOPOLYSACCHARIDE EXPORT SYSTEM PERMEASE PROTEIN LPTF"/>
    <property type="match status" value="1"/>
</dbReference>
<dbReference type="GO" id="GO:0015920">
    <property type="term" value="P:lipopolysaccharide transport"/>
    <property type="evidence" value="ECO:0007669"/>
    <property type="project" value="TreeGrafter"/>
</dbReference>
<feature type="transmembrane region" description="Helical" evidence="12">
    <location>
        <begin position="298"/>
        <end position="314"/>
    </location>
</feature>
<comment type="function">
    <text evidence="1">Part of the ABC transporter complex LptBFG involved in the translocation of lipopolysaccharide (LPS) from the inner membrane to the outer membrane.</text>
</comment>
<dbReference type="GO" id="GO:0055085">
    <property type="term" value="P:transmembrane transport"/>
    <property type="evidence" value="ECO:0007669"/>
    <property type="project" value="InterPro"/>
</dbReference>
<dbReference type="Proteomes" id="UP000051242">
    <property type="component" value="Unassembled WGS sequence"/>
</dbReference>
<evidence type="ECO:0000256" key="11">
    <source>
        <dbReference type="ARBA" id="ARBA00026081"/>
    </source>
</evidence>
<name>A0A0R2T3B4_9GAMM</name>
<comment type="subcellular location">
    <subcellularLocation>
        <location evidence="2">Cell inner membrane</location>
        <topology evidence="2">Multi-pass membrane protein</topology>
    </subcellularLocation>
</comment>
<evidence type="ECO:0000256" key="5">
    <source>
        <dbReference type="ARBA" id="ARBA00022448"/>
    </source>
</evidence>
<evidence type="ECO:0000256" key="3">
    <source>
        <dbReference type="ARBA" id="ARBA00007725"/>
    </source>
</evidence>
<evidence type="ECO:0000256" key="4">
    <source>
        <dbReference type="ARBA" id="ARBA00014213"/>
    </source>
</evidence>
<comment type="caution">
    <text evidence="13">The sequence shown here is derived from an EMBL/GenBank/DDBJ whole genome shotgun (WGS) entry which is preliminary data.</text>
</comment>
<keyword evidence="7" id="KW-0997">Cell inner membrane</keyword>